<organism evidence="1 2">
    <name type="scientific">Rubroshorea leprosula</name>
    <dbReference type="NCBI Taxonomy" id="152421"/>
    <lineage>
        <taxon>Eukaryota</taxon>
        <taxon>Viridiplantae</taxon>
        <taxon>Streptophyta</taxon>
        <taxon>Embryophyta</taxon>
        <taxon>Tracheophyta</taxon>
        <taxon>Spermatophyta</taxon>
        <taxon>Magnoliopsida</taxon>
        <taxon>eudicotyledons</taxon>
        <taxon>Gunneridae</taxon>
        <taxon>Pentapetalae</taxon>
        <taxon>rosids</taxon>
        <taxon>malvids</taxon>
        <taxon>Malvales</taxon>
        <taxon>Dipterocarpaceae</taxon>
        <taxon>Rubroshorea</taxon>
    </lineage>
</organism>
<evidence type="ECO:0000313" key="1">
    <source>
        <dbReference type="EMBL" id="GKV41785.1"/>
    </source>
</evidence>
<dbReference type="InterPro" id="IPR032675">
    <property type="entry name" value="LRR_dom_sf"/>
</dbReference>
<keyword evidence="2" id="KW-1185">Reference proteome</keyword>
<dbReference type="Proteomes" id="UP001054252">
    <property type="component" value="Unassembled WGS sequence"/>
</dbReference>
<comment type="caution">
    <text evidence="1">The sequence shown here is derived from an EMBL/GenBank/DDBJ whole genome shotgun (WGS) entry which is preliminary data.</text>
</comment>
<dbReference type="SUPFAM" id="SSF52058">
    <property type="entry name" value="L domain-like"/>
    <property type="match status" value="1"/>
</dbReference>
<evidence type="ECO:0008006" key="3">
    <source>
        <dbReference type="Google" id="ProtNLM"/>
    </source>
</evidence>
<protein>
    <recommendedName>
        <fullName evidence="3">Disease resistance protein</fullName>
    </recommendedName>
</protein>
<dbReference type="Gene3D" id="3.80.10.10">
    <property type="entry name" value="Ribonuclease Inhibitor"/>
    <property type="match status" value="2"/>
</dbReference>
<dbReference type="PANTHER" id="PTHR34630:SF104">
    <property type="entry name" value="DISEASE RESISTANCE PROTEIN R3A"/>
    <property type="match status" value="1"/>
</dbReference>
<sequence>MGGCPGIKFIPDGGLAPSLTDLAFLDCKNLKSLPRMMYQLKSLQRLRLEDCLSIEFIPDGSLPTNLTDLRLDCMNLKSIPNTMCQLTSLQRLTIPGGLFQNLNSLQKLWIIDCPKLQSLPGEAFPPSLGELYISRCPLLRGQRFEAKGDYWTLTRAIPNVEIDEDEDLMFEELGAC</sequence>
<gene>
    <name evidence="1" type="ORF">SLEP1_g49277</name>
</gene>
<dbReference type="EMBL" id="BPVZ01000153">
    <property type="protein sequence ID" value="GKV41785.1"/>
    <property type="molecule type" value="Genomic_DNA"/>
</dbReference>
<dbReference type="PANTHER" id="PTHR34630">
    <property type="entry name" value="OS11G0677101 PROTEIN"/>
    <property type="match status" value="1"/>
</dbReference>
<name>A0AAV5LWG1_9ROSI</name>
<dbReference type="AlphaFoldDB" id="A0AAV5LWG1"/>
<proteinExistence type="predicted"/>
<evidence type="ECO:0000313" key="2">
    <source>
        <dbReference type="Proteomes" id="UP001054252"/>
    </source>
</evidence>
<reference evidence="1 2" key="1">
    <citation type="journal article" date="2021" name="Commun. Biol.">
        <title>The genome of Shorea leprosula (Dipterocarpaceae) highlights the ecological relevance of drought in aseasonal tropical rainforests.</title>
        <authorList>
            <person name="Ng K.K.S."/>
            <person name="Kobayashi M.J."/>
            <person name="Fawcett J.A."/>
            <person name="Hatakeyama M."/>
            <person name="Paape T."/>
            <person name="Ng C.H."/>
            <person name="Ang C.C."/>
            <person name="Tnah L.H."/>
            <person name="Lee C.T."/>
            <person name="Nishiyama T."/>
            <person name="Sese J."/>
            <person name="O'Brien M.J."/>
            <person name="Copetti D."/>
            <person name="Mohd Noor M.I."/>
            <person name="Ong R.C."/>
            <person name="Putra M."/>
            <person name="Sireger I.Z."/>
            <person name="Indrioko S."/>
            <person name="Kosugi Y."/>
            <person name="Izuno A."/>
            <person name="Isagi Y."/>
            <person name="Lee S.L."/>
            <person name="Shimizu K.K."/>
        </authorList>
    </citation>
    <scope>NUCLEOTIDE SEQUENCE [LARGE SCALE GENOMIC DNA]</scope>
    <source>
        <strain evidence="1">214</strain>
    </source>
</reference>
<accession>A0AAV5LWG1</accession>